<accession>A0A381S9W3</accession>
<dbReference type="EMBL" id="UINC01002847">
    <property type="protein sequence ID" value="SVA00882.1"/>
    <property type="molecule type" value="Genomic_DNA"/>
</dbReference>
<name>A0A381S9W3_9ZZZZ</name>
<dbReference type="AlphaFoldDB" id="A0A381S9W3"/>
<protein>
    <recommendedName>
        <fullName evidence="2">Lipocalin-like domain-containing protein</fullName>
    </recommendedName>
</protein>
<organism evidence="1">
    <name type="scientific">marine metagenome</name>
    <dbReference type="NCBI Taxonomy" id="408172"/>
    <lineage>
        <taxon>unclassified sequences</taxon>
        <taxon>metagenomes</taxon>
        <taxon>ecological metagenomes</taxon>
    </lineage>
</organism>
<reference evidence="1" key="1">
    <citation type="submission" date="2018-05" db="EMBL/GenBank/DDBJ databases">
        <authorList>
            <person name="Lanie J.A."/>
            <person name="Ng W.-L."/>
            <person name="Kazmierczak K.M."/>
            <person name="Andrzejewski T.M."/>
            <person name="Davidsen T.M."/>
            <person name="Wayne K.J."/>
            <person name="Tettelin H."/>
            <person name="Glass J.I."/>
            <person name="Rusch D."/>
            <person name="Podicherti R."/>
            <person name="Tsui H.-C.T."/>
            <person name="Winkler M.E."/>
        </authorList>
    </citation>
    <scope>NUCLEOTIDE SEQUENCE</scope>
</reference>
<gene>
    <name evidence="1" type="ORF">METZ01_LOCUS53736</name>
</gene>
<proteinExistence type="predicted"/>
<evidence type="ECO:0008006" key="2">
    <source>
        <dbReference type="Google" id="ProtNLM"/>
    </source>
</evidence>
<sequence>MAAVALLVSVPADVAAQDLSGMWTITIQSPEGDQPLPVTIVQDGEDLKATGEIPELGPVEIVGTIRASRIRMEWDFFIEGMELNIVFTGALAEDGTLSGSADFGGFGEGAWTATRVEN</sequence>
<evidence type="ECO:0000313" key="1">
    <source>
        <dbReference type="EMBL" id="SVA00882.1"/>
    </source>
</evidence>